<evidence type="ECO:0000313" key="2">
    <source>
        <dbReference type="Proteomes" id="UP000828941"/>
    </source>
</evidence>
<dbReference type="Proteomes" id="UP000828941">
    <property type="component" value="Chromosome 5"/>
</dbReference>
<evidence type="ECO:0000313" key="1">
    <source>
        <dbReference type="EMBL" id="KAI4343486.1"/>
    </source>
</evidence>
<reference evidence="1 2" key="1">
    <citation type="journal article" date="2022" name="DNA Res.">
        <title>Chromosomal-level genome assembly of the orchid tree Bauhinia variegata (Leguminosae; Cercidoideae) supports the allotetraploid origin hypothesis of Bauhinia.</title>
        <authorList>
            <person name="Zhong Y."/>
            <person name="Chen Y."/>
            <person name="Zheng D."/>
            <person name="Pang J."/>
            <person name="Liu Y."/>
            <person name="Luo S."/>
            <person name="Meng S."/>
            <person name="Qian L."/>
            <person name="Wei D."/>
            <person name="Dai S."/>
            <person name="Zhou R."/>
        </authorList>
    </citation>
    <scope>NUCLEOTIDE SEQUENCE [LARGE SCALE GENOMIC DNA]</scope>
    <source>
        <strain evidence="1">BV-YZ2020</strain>
    </source>
</reference>
<sequence length="699" mass="78371">MDRRSWLWRRKSTEKSPGETESSGSTSSHWERFSDDQVYPTHTVPSPEVTSKAAPNDAEGTDVNILTEKLSAALLNISAKEDLVNQHAKVAEEAVSGWEKAENEVLSLKQQLEAAKQKNSTLENRVNHLEGALKECMRQLRQARDEQEQKIREAVENSSRNLESKKSELEGKVVELEDQLQTAKAEAAASIHSDLHQRLEDVEKENSGLKLELQSRLEELEFRIVERELSTQAAETASKQHLESIKKVAKLEAECRRLKSIARKVFSANDHKSLTASSVYVESFSDSQSDIGERLQTVESDVRKMSGWELNEHNPSRSNSWASALVVELDQFKNDKAAGKNLMPPSVEIDLMDDFAEMERLAALSDTESGSNFLKAGHSLNEPNGGQSALRAELEAMIQKNAELEGKIEGMETDRLEIDVALIKCQKQLEVSESRIKEAELKIVELQTQLALANKSNQEANEELKTTKTKNRVVESKLKVVQTEVEELISRISLLEKEIENERALSAERAAKCRKLEDELSRMKHEAELQREAEIVHSKGVNNELKLKQETELALAATRFAECQKTIASLGQQLTSLATLEDFILDSEIPVELTYAVKHSPQNGGQPLELHHSDLHLRSRGSESSISLNPSVTYEKSRNSFGEFFPEVRVFYGVVVSTLDFESSDLGSTPGRTCFWKLFFPSKRIILKAMAVGKLELSP</sequence>
<proteinExistence type="predicted"/>
<name>A0ACB9P7T8_BAUVA</name>
<protein>
    <submittedName>
        <fullName evidence="1">Uncharacterized protein</fullName>
    </submittedName>
</protein>
<organism evidence="1 2">
    <name type="scientific">Bauhinia variegata</name>
    <name type="common">Purple orchid tree</name>
    <name type="synonym">Phanera variegata</name>
    <dbReference type="NCBI Taxonomy" id="167791"/>
    <lineage>
        <taxon>Eukaryota</taxon>
        <taxon>Viridiplantae</taxon>
        <taxon>Streptophyta</taxon>
        <taxon>Embryophyta</taxon>
        <taxon>Tracheophyta</taxon>
        <taxon>Spermatophyta</taxon>
        <taxon>Magnoliopsida</taxon>
        <taxon>eudicotyledons</taxon>
        <taxon>Gunneridae</taxon>
        <taxon>Pentapetalae</taxon>
        <taxon>rosids</taxon>
        <taxon>fabids</taxon>
        <taxon>Fabales</taxon>
        <taxon>Fabaceae</taxon>
        <taxon>Cercidoideae</taxon>
        <taxon>Cercideae</taxon>
        <taxon>Bauhiniinae</taxon>
        <taxon>Bauhinia</taxon>
    </lineage>
</organism>
<keyword evidence="2" id="KW-1185">Reference proteome</keyword>
<dbReference type="EMBL" id="CM039430">
    <property type="protein sequence ID" value="KAI4343486.1"/>
    <property type="molecule type" value="Genomic_DNA"/>
</dbReference>
<comment type="caution">
    <text evidence="1">The sequence shown here is derived from an EMBL/GenBank/DDBJ whole genome shotgun (WGS) entry which is preliminary data.</text>
</comment>
<gene>
    <name evidence="1" type="ORF">L6164_010827</name>
</gene>
<accession>A0ACB9P7T8</accession>